<evidence type="ECO:0008006" key="3">
    <source>
        <dbReference type="Google" id="ProtNLM"/>
    </source>
</evidence>
<dbReference type="PANTHER" id="PTHR31299:SF0">
    <property type="entry name" value="ESTERASE, PUTATIVE (AFU_ORTHOLOGUE AFUA_1G05850)-RELATED"/>
    <property type="match status" value="1"/>
</dbReference>
<proteinExistence type="predicted"/>
<dbReference type="InterPro" id="IPR052036">
    <property type="entry name" value="Hydrolase/PRTase-associated"/>
</dbReference>
<dbReference type="Gene3D" id="2.60.120.260">
    <property type="entry name" value="Galactose-binding domain-like"/>
    <property type="match status" value="1"/>
</dbReference>
<sequence length="596" mass="68400">MQEQHVTELEEVINWLKGYAKPFSSTQPGGDKRDLQPFMDFVGSARILACGEATHGTHEFFTLKHRLLELLVQEKGFTLFAIEEGWVEARRINEFVCYGHGDPLRLLDGLRFWTWKTQEMLDIILWMRAYNERRGSAPAIQFCGIDMQSYDLAMQDVLNFVQQVDPDSVEEAHELYSTFGEYADQPGRYGEETAQVKQTCQLQLQRVYDLLNQRRPIYERLSSAREFEYALHGARIVIQAEEMFASFNYELRDCFMAENAIWHVDQAGPDAKMFIWTHNGHAAAPLGNEQRRFMGTYLSEHYQDDFLTIGMLFYQGSCNALHRLHPRDPLSLPVGLPPKDSYEYAFHAVGLPRMMIDLQGFPDSETRSAWLLQPHLYRAIGAMYAPEQDSSYWSLIELAYEFDFIFYLNDSTPSRLIHNSHLQTGETPKIHTLISTRPRNGNFAAGLAYWLYNTPRGHECGVETTQAHSGDACAYLKSLEEDPLVFSTLHQLIGATSYHNQRIRLSAYIMAKQVKSAAGLWMRIEGPGGALRFDGMYDRPITGSNDWKRYEVVLDVPEDSTQIVFGLYLSGRGQLWFDDVELESVSTNVPTTDRLY</sequence>
<reference evidence="1 2" key="1">
    <citation type="submission" date="2023-02" db="EMBL/GenBank/DDBJ databases">
        <title>Dictyobacter halimunensis sp. nov., a new member of the class Ktedonobacteria from forest soil in a geothermal area.</title>
        <authorList>
            <person name="Rachmania M.K."/>
            <person name="Ningsih F."/>
            <person name="Sakai Y."/>
            <person name="Yabe S."/>
            <person name="Yokota A."/>
            <person name="Sjamsuridzal W."/>
        </authorList>
    </citation>
    <scope>NUCLEOTIDE SEQUENCE [LARGE SCALE GENOMIC DNA]</scope>
    <source>
        <strain evidence="1 2">S3.2.2.5</strain>
    </source>
</reference>
<dbReference type="Pfam" id="PF05139">
    <property type="entry name" value="Erythro_esteras"/>
    <property type="match status" value="1"/>
</dbReference>
<dbReference type="Gene3D" id="3.40.1660.10">
    <property type="entry name" value="EreA-like (biosynthetic domain)"/>
    <property type="match status" value="1"/>
</dbReference>
<dbReference type="EMBL" id="BSRI01000002">
    <property type="protein sequence ID" value="GLV57695.1"/>
    <property type="molecule type" value="Genomic_DNA"/>
</dbReference>
<comment type="caution">
    <text evidence="1">The sequence shown here is derived from an EMBL/GenBank/DDBJ whole genome shotgun (WGS) entry which is preliminary data.</text>
</comment>
<keyword evidence="2" id="KW-1185">Reference proteome</keyword>
<evidence type="ECO:0000313" key="1">
    <source>
        <dbReference type="EMBL" id="GLV57695.1"/>
    </source>
</evidence>
<dbReference type="CDD" id="cd14728">
    <property type="entry name" value="Ere-like"/>
    <property type="match status" value="1"/>
</dbReference>
<organism evidence="1 2">
    <name type="scientific">Dictyobacter halimunensis</name>
    <dbReference type="NCBI Taxonomy" id="3026934"/>
    <lineage>
        <taxon>Bacteria</taxon>
        <taxon>Bacillati</taxon>
        <taxon>Chloroflexota</taxon>
        <taxon>Ktedonobacteria</taxon>
        <taxon>Ktedonobacterales</taxon>
        <taxon>Dictyobacteraceae</taxon>
        <taxon>Dictyobacter</taxon>
    </lineage>
</organism>
<evidence type="ECO:0000313" key="2">
    <source>
        <dbReference type="Proteomes" id="UP001344906"/>
    </source>
</evidence>
<dbReference type="Gene3D" id="1.20.1440.30">
    <property type="entry name" value="Biosynthetic Protein domain"/>
    <property type="match status" value="1"/>
</dbReference>
<dbReference type="InterPro" id="IPR007815">
    <property type="entry name" value="Emycin_Estase"/>
</dbReference>
<dbReference type="RefSeq" id="WP_338253706.1">
    <property type="nucleotide sequence ID" value="NZ_BSRI01000002.1"/>
</dbReference>
<protein>
    <recommendedName>
        <fullName evidence="3">Erythromycin esterase</fullName>
    </recommendedName>
</protein>
<accession>A0ABQ6FV73</accession>
<gene>
    <name evidence="1" type="ORF">KDH_45310</name>
</gene>
<name>A0ABQ6FV73_9CHLR</name>
<dbReference type="Gene3D" id="3.30.1870.10">
    <property type="entry name" value="EreA-like, domain 2"/>
    <property type="match status" value="1"/>
</dbReference>
<dbReference type="SUPFAM" id="SSF159501">
    <property type="entry name" value="EreA/ChaN-like"/>
    <property type="match status" value="1"/>
</dbReference>
<dbReference type="Proteomes" id="UP001344906">
    <property type="component" value="Unassembled WGS sequence"/>
</dbReference>
<dbReference type="PANTHER" id="PTHR31299">
    <property type="entry name" value="ESTERASE, PUTATIVE (AFU_ORTHOLOGUE AFUA_1G05850)-RELATED"/>
    <property type="match status" value="1"/>
</dbReference>